<dbReference type="Proteomes" id="UP000193224">
    <property type="component" value="Unassembled WGS sequence"/>
</dbReference>
<dbReference type="AlphaFoldDB" id="A0A1X7BU40"/>
<keyword evidence="3" id="KW-1185">Reference proteome</keyword>
<feature type="transmembrane region" description="Helical" evidence="1">
    <location>
        <begin position="161"/>
        <end position="189"/>
    </location>
</feature>
<organism evidence="2 3">
    <name type="scientific">Roseovarius aestuarii</name>
    <dbReference type="NCBI Taxonomy" id="475083"/>
    <lineage>
        <taxon>Bacteria</taxon>
        <taxon>Pseudomonadati</taxon>
        <taxon>Pseudomonadota</taxon>
        <taxon>Alphaproteobacteria</taxon>
        <taxon>Rhodobacterales</taxon>
        <taxon>Roseobacteraceae</taxon>
        <taxon>Roseovarius</taxon>
    </lineage>
</organism>
<accession>A0A1X7BU40</accession>
<dbReference type="InterPro" id="IPR018692">
    <property type="entry name" value="DUF2189"/>
</dbReference>
<reference evidence="2 3" key="1">
    <citation type="submission" date="2017-03" db="EMBL/GenBank/DDBJ databases">
        <authorList>
            <person name="Afonso C.L."/>
            <person name="Miller P.J."/>
            <person name="Scott M.A."/>
            <person name="Spackman E."/>
            <person name="Goraichik I."/>
            <person name="Dimitrov K.M."/>
            <person name="Suarez D.L."/>
            <person name="Swayne D.E."/>
        </authorList>
    </citation>
    <scope>NUCLEOTIDE SEQUENCE [LARGE SCALE GENOMIC DNA]</scope>
    <source>
        <strain evidence="2 3">CECT 7745</strain>
    </source>
</reference>
<dbReference type="OrthoDB" id="9809543at2"/>
<feature type="transmembrane region" description="Helical" evidence="1">
    <location>
        <begin position="214"/>
        <end position="242"/>
    </location>
</feature>
<gene>
    <name evidence="2" type="ORF">ROA7745_03037</name>
</gene>
<feature type="transmembrane region" description="Helical" evidence="1">
    <location>
        <begin position="63"/>
        <end position="86"/>
    </location>
</feature>
<evidence type="ECO:0008006" key="4">
    <source>
        <dbReference type="Google" id="ProtNLM"/>
    </source>
</evidence>
<keyword evidence="1" id="KW-0472">Membrane</keyword>
<name>A0A1X7BU40_9RHOB</name>
<sequence>MDTKPEPGVPDFGTVSVATLRKALRRGWADMKRAPGYGVFFAGTYVVLGLIMAWVTWITGHSYWLIFAAVGFPLIGPFAAVGLYEVSHRLEQGARLDMTGVLGVIAHQRRRQLPSLCAIIIIVFLFWFFLAHMIFALFLGLSTMTNISSSYEVFLTGNGLAMLGVGTVVGGAFALLTYMITVIALPLLLDREVDFVTAMITSFQVVQRNPVPMLVWAILIAGLSFLALIPAFMGLFIVLPLLGHASWHLYRLAVEAA</sequence>
<feature type="transmembrane region" description="Helical" evidence="1">
    <location>
        <begin position="116"/>
        <end position="141"/>
    </location>
</feature>
<keyword evidence="1" id="KW-0812">Transmembrane</keyword>
<protein>
    <recommendedName>
        <fullName evidence="4">Integral membrane protein</fullName>
    </recommendedName>
</protein>
<evidence type="ECO:0000313" key="3">
    <source>
        <dbReference type="Proteomes" id="UP000193224"/>
    </source>
</evidence>
<dbReference type="Pfam" id="PF09955">
    <property type="entry name" value="DUF2189"/>
    <property type="match status" value="1"/>
</dbReference>
<feature type="transmembrane region" description="Helical" evidence="1">
    <location>
        <begin position="34"/>
        <end position="57"/>
    </location>
</feature>
<keyword evidence="1" id="KW-1133">Transmembrane helix</keyword>
<evidence type="ECO:0000313" key="2">
    <source>
        <dbReference type="EMBL" id="SMC13196.1"/>
    </source>
</evidence>
<evidence type="ECO:0000256" key="1">
    <source>
        <dbReference type="SAM" id="Phobius"/>
    </source>
</evidence>
<dbReference type="EMBL" id="FWXB01000012">
    <property type="protein sequence ID" value="SMC13196.1"/>
    <property type="molecule type" value="Genomic_DNA"/>
</dbReference>
<proteinExistence type="predicted"/>
<dbReference type="RefSeq" id="WP_085801148.1">
    <property type="nucleotide sequence ID" value="NZ_FWXB01000012.1"/>
</dbReference>